<evidence type="ECO:0000313" key="2">
    <source>
        <dbReference type="EMBL" id="KTT23096.1"/>
    </source>
</evidence>
<keyword evidence="3" id="KW-1185">Reference proteome</keyword>
<gene>
    <name evidence="2" type="ORF">NS331_07600</name>
</gene>
<feature type="transmembrane region" description="Helical" evidence="1">
    <location>
        <begin position="156"/>
        <end position="177"/>
    </location>
</feature>
<evidence type="ECO:0000256" key="1">
    <source>
        <dbReference type="SAM" id="Phobius"/>
    </source>
</evidence>
<feature type="transmembrane region" description="Helical" evidence="1">
    <location>
        <begin position="183"/>
        <end position="201"/>
    </location>
</feature>
<feature type="transmembrane region" description="Helical" evidence="1">
    <location>
        <begin position="96"/>
        <end position="118"/>
    </location>
</feature>
<evidence type="ECO:0000313" key="3">
    <source>
        <dbReference type="Proteomes" id="UP000072741"/>
    </source>
</evidence>
<dbReference type="OrthoDB" id="9807787at2"/>
<dbReference type="PATRIC" id="fig|433924.3.peg.3497"/>
<name>A0A147GZU5_9BURK</name>
<reference evidence="2 3" key="1">
    <citation type="journal article" date="2016" name="Front. Microbiol.">
        <title>Genomic Resource of Rice Seed Associated Bacteria.</title>
        <authorList>
            <person name="Midha S."/>
            <person name="Bansal K."/>
            <person name="Sharma S."/>
            <person name="Kumar N."/>
            <person name="Patil P.P."/>
            <person name="Chaudhry V."/>
            <person name="Patil P.B."/>
        </authorList>
    </citation>
    <scope>NUCLEOTIDE SEQUENCE [LARGE SCALE GENOMIC DNA]</scope>
    <source>
        <strain evidence="2 3">NS331</strain>
    </source>
</reference>
<keyword evidence="1" id="KW-0812">Transmembrane</keyword>
<keyword evidence="1" id="KW-1133">Transmembrane helix</keyword>
<dbReference type="Proteomes" id="UP000072741">
    <property type="component" value="Unassembled WGS sequence"/>
</dbReference>
<dbReference type="RefSeq" id="WP_058641399.1">
    <property type="nucleotide sequence ID" value="NZ_LDSL01000051.1"/>
</dbReference>
<dbReference type="Pfam" id="PF04403">
    <property type="entry name" value="PqiA"/>
    <property type="match status" value="1"/>
</dbReference>
<keyword evidence="1" id="KW-0472">Membrane</keyword>
<feature type="transmembrane region" description="Helical" evidence="1">
    <location>
        <begin position="48"/>
        <end position="68"/>
    </location>
</feature>
<proteinExistence type="predicted"/>
<dbReference type="EMBL" id="LDSL01000051">
    <property type="protein sequence ID" value="KTT23096.1"/>
    <property type="molecule type" value="Genomic_DNA"/>
</dbReference>
<dbReference type="AlphaFoldDB" id="A0A147GZU5"/>
<sequence length="223" mass="23926">MKLVRDVTVCEGCDAVFRTPRLRPREIAHCPRCGTELARHPGQQRERLLPLTLASLILFAIANLFPIVEIELQGRSSQTTLAGAVVVLAGEGMSPVALLVLATTLLFPLAQLCILFYLQAAPLVWGAGRTGGVAAAPRRPPGFAVLVKALQSLRPWGMVEVFLLGVLVAIVKLFGMATVVVGPALWAFVGLTVLLTSLLSFDPRSFWEMAFEREGLAEAGGGR</sequence>
<accession>A0A147GZU5</accession>
<dbReference type="InterPro" id="IPR007498">
    <property type="entry name" value="PqiA-like"/>
</dbReference>
<protein>
    <submittedName>
        <fullName evidence="2">Paraquat-inducible protein A</fullName>
    </submittedName>
</protein>
<organism evidence="2 3">
    <name type="scientific">Pseudacidovorax intermedius</name>
    <dbReference type="NCBI Taxonomy" id="433924"/>
    <lineage>
        <taxon>Bacteria</taxon>
        <taxon>Pseudomonadati</taxon>
        <taxon>Pseudomonadota</taxon>
        <taxon>Betaproteobacteria</taxon>
        <taxon>Burkholderiales</taxon>
        <taxon>Comamonadaceae</taxon>
        <taxon>Pseudacidovorax</taxon>
    </lineage>
</organism>
<comment type="caution">
    <text evidence="2">The sequence shown here is derived from an EMBL/GenBank/DDBJ whole genome shotgun (WGS) entry which is preliminary data.</text>
</comment>